<keyword evidence="5" id="KW-0808">Transferase</keyword>
<name>A0A7W5H925_9BACT</name>
<dbReference type="EMBL" id="JACHXU010000031">
    <property type="protein sequence ID" value="MBB3210068.1"/>
    <property type="molecule type" value="Genomic_DNA"/>
</dbReference>
<dbReference type="RefSeq" id="WP_246421107.1">
    <property type="nucleotide sequence ID" value="NZ_JACHXU010000031.1"/>
</dbReference>
<feature type="domain" description="Nicotinate phosphoribosyltransferase N-terminal" evidence="4">
    <location>
        <begin position="14"/>
        <end position="127"/>
    </location>
</feature>
<keyword evidence="6" id="KW-1185">Reference proteome</keyword>
<keyword evidence="5" id="KW-0328">Glycosyltransferase</keyword>
<dbReference type="UniPathway" id="UPA00253"/>
<dbReference type="InterPro" id="IPR040727">
    <property type="entry name" value="NAPRTase_N"/>
</dbReference>
<gene>
    <name evidence="5" type="ORF">FHS27_005914</name>
</gene>
<dbReference type="Gene3D" id="3.20.140.10">
    <property type="entry name" value="nicotinate phosphoribosyltransferase"/>
    <property type="match status" value="1"/>
</dbReference>
<dbReference type="AlphaFoldDB" id="A0A7W5H925"/>
<reference evidence="5 6" key="1">
    <citation type="submission" date="2020-08" db="EMBL/GenBank/DDBJ databases">
        <title>Genomic Encyclopedia of Type Strains, Phase III (KMG-III): the genomes of soil and plant-associated and newly described type strains.</title>
        <authorList>
            <person name="Whitman W."/>
        </authorList>
    </citation>
    <scope>NUCLEOTIDE SEQUENCE [LARGE SCALE GENOMIC DNA]</scope>
    <source>
        <strain evidence="5 6">CECT 8075</strain>
    </source>
</reference>
<comment type="pathway">
    <text evidence="1">Cofactor biosynthesis; NAD(+) biosynthesis.</text>
</comment>
<dbReference type="PANTHER" id="PTHR11098:SF1">
    <property type="entry name" value="NICOTINATE PHOSPHORIBOSYLTRANSFERASE"/>
    <property type="match status" value="1"/>
</dbReference>
<dbReference type="GO" id="GO:0005829">
    <property type="term" value="C:cytosol"/>
    <property type="evidence" value="ECO:0007669"/>
    <property type="project" value="TreeGrafter"/>
</dbReference>
<evidence type="ECO:0000256" key="1">
    <source>
        <dbReference type="ARBA" id="ARBA00004790"/>
    </source>
</evidence>
<comment type="caution">
    <text evidence="5">The sequence shown here is derived from an EMBL/GenBank/DDBJ whole genome shotgun (WGS) entry which is preliminary data.</text>
</comment>
<accession>A0A7W5H925</accession>
<protein>
    <submittedName>
        <fullName evidence="5">Putative nicotinate phosphoribosyltransferase</fullName>
    </submittedName>
</protein>
<dbReference type="GO" id="GO:0016757">
    <property type="term" value="F:glycosyltransferase activity"/>
    <property type="evidence" value="ECO:0007669"/>
    <property type="project" value="UniProtKB-KW"/>
</dbReference>
<dbReference type="InterPro" id="IPR007229">
    <property type="entry name" value="Nic_PRibTrfase-Fam"/>
</dbReference>
<dbReference type="SUPFAM" id="SSF54675">
    <property type="entry name" value="Nicotinate/Quinolinate PRTase N-terminal domain-like"/>
    <property type="match status" value="1"/>
</dbReference>
<dbReference type="Pfam" id="PF17767">
    <property type="entry name" value="NAPRTase_N"/>
    <property type="match status" value="1"/>
</dbReference>
<dbReference type="GO" id="GO:0004516">
    <property type="term" value="F:nicotinate phosphoribosyltransferase activity"/>
    <property type="evidence" value="ECO:0007669"/>
    <property type="project" value="InterPro"/>
</dbReference>
<organism evidence="5 6">
    <name type="scientific">Aporhodopirellula rubra</name>
    <dbReference type="NCBI Taxonomy" id="980271"/>
    <lineage>
        <taxon>Bacteria</taxon>
        <taxon>Pseudomonadati</taxon>
        <taxon>Planctomycetota</taxon>
        <taxon>Planctomycetia</taxon>
        <taxon>Pirellulales</taxon>
        <taxon>Pirellulaceae</taxon>
        <taxon>Aporhodopirellula</taxon>
    </lineage>
</organism>
<evidence type="ECO:0000313" key="5">
    <source>
        <dbReference type="EMBL" id="MBB3210068.1"/>
    </source>
</evidence>
<keyword evidence="3" id="KW-0662">Pyridine nucleotide biosynthesis</keyword>
<evidence type="ECO:0000259" key="4">
    <source>
        <dbReference type="Pfam" id="PF17767"/>
    </source>
</evidence>
<dbReference type="Proteomes" id="UP000536179">
    <property type="component" value="Unassembled WGS sequence"/>
</dbReference>
<evidence type="ECO:0000256" key="3">
    <source>
        <dbReference type="ARBA" id="ARBA00022642"/>
    </source>
</evidence>
<evidence type="ECO:0000313" key="6">
    <source>
        <dbReference type="Proteomes" id="UP000536179"/>
    </source>
</evidence>
<comment type="similarity">
    <text evidence="2">Belongs to the NAPRTase family.</text>
</comment>
<evidence type="ECO:0000256" key="2">
    <source>
        <dbReference type="ARBA" id="ARBA00010897"/>
    </source>
</evidence>
<dbReference type="PANTHER" id="PTHR11098">
    <property type="entry name" value="NICOTINATE PHOSPHORIBOSYLTRANSFERASE"/>
    <property type="match status" value="1"/>
</dbReference>
<proteinExistence type="inferred from homology"/>
<dbReference type="GO" id="GO:0034355">
    <property type="term" value="P:NAD+ biosynthetic process via the salvage pathway"/>
    <property type="evidence" value="ECO:0007669"/>
    <property type="project" value="TreeGrafter"/>
</dbReference>
<sequence length="139" mass="15564">MNLLAEIYRPSLSLLTDLYQLTMSYGYWKNGLADRTAVFHLFFRSNPFDGGYSIACGLQSAIEYLENLRFDTDDLTYLGSLTGADAQPLFDDGFLDYLGDLSFELDVDAIPEGTTVFPHERLFGFAGRCCSANSSKHRC</sequence>